<dbReference type="OrthoDB" id="423498at2759"/>
<dbReference type="AGR" id="WB:WBGene00010775"/>
<dbReference type="InterPro" id="IPR002640">
    <property type="entry name" value="Arylesterase"/>
</dbReference>
<dbReference type="Bgee" id="WBGene00010775">
    <property type="expression patterns" value="Expressed in larva"/>
</dbReference>
<feature type="transmembrane region" description="Helical" evidence="6">
    <location>
        <begin position="12"/>
        <end position="29"/>
    </location>
</feature>
<name>Q21427_CAEEL</name>
<proteinExistence type="inferred from homology"/>
<dbReference type="InterPro" id="IPR011042">
    <property type="entry name" value="6-blade_b-propeller_TolB-like"/>
</dbReference>
<evidence type="ECO:0000256" key="2">
    <source>
        <dbReference type="ARBA" id="ARBA00022801"/>
    </source>
</evidence>
<keyword evidence="5" id="KW-0479">Metal-binding</keyword>
<dbReference type="UCSC" id="K11E4.3">
    <property type="organism name" value="c. elegans"/>
</dbReference>
<dbReference type="InterPro" id="IPR051288">
    <property type="entry name" value="Serum_paraoxonase/arylesterase"/>
</dbReference>
<gene>
    <name evidence="7 9" type="primary">poml-1</name>
    <name evidence="7" type="ORF">CELE_K11E4.3</name>
    <name evidence="9" type="ORF">K11E4.3</name>
</gene>
<keyword evidence="5" id="KW-0106">Calcium</keyword>
<dbReference type="PhylomeDB" id="Q21427"/>
<dbReference type="GeneID" id="187297"/>
<dbReference type="GO" id="GO:0005791">
    <property type="term" value="C:rough endoplasmic reticulum"/>
    <property type="evidence" value="ECO:0000314"/>
    <property type="project" value="WormBase"/>
</dbReference>
<keyword evidence="6" id="KW-0812">Transmembrane</keyword>
<feature type="binding site" evidence="5">
    <location>
        <position position="159"/>
    </location>
    <ligand>
        <name>Ca(2+)</name>
        <dbReference type="ChEBI" id="CHEBI:29108"/>
        <label>1</label>
        <note>catalytic</note>
    </ligand>
</feature>
<dbReference type="eggNOG" id="ENOG502TG2H">
    <property type="taxonomic scope" value="Eukaryota"/>
</dbReference>
<accession>Q21427</accession>
<keyword evidence="8" id="KW-1185">Reference proteome</keyword>
<dbReference type="AlphaFoldDB" id="Q21427"/>
<evidence type="ECO:0000256" key="1">
    <source>
        <dbReference type="ARBA" id="ARBA00008595"/>
    </source>
</evidence>
<dbReference type="GO" id="GO:0051604">
    <property type="term" value="P:protein maturation"/>
    <property type="evidence" value="ECO:0000315"/>
    <property type="project" value="WormBase"/>
</dbReference>
<dbReference type="GO" id="GO:0046872">
    <property type="term" value="F:metal ion binding"/>
    <property type="evidence" value="ECO:0007669"/>
    <property type="project" value="UniProtKB-KW"/>
</dbReference>
<dbReference type="SUPFAM" id="SSF63829">
    <property type="entry name" value="Calcium-dependent phosphotriesterase"/>
    <property type="match status" value="1"/>
</dbReference>
<keyword evidence="6" id="KW-1133">Transmembrane helix</keyword>
<dbReference type="HOGENOM" id="CLU_049839_1_0_1"/>
<dbReference type="Reactome" id="R-CEL-9754706">
    <property type="pathway name" value="Atorvastatin ADME"/>
</dbReference>
<dbReference type="Proteomes" id="UP000001940">
    <property type="component" value="Chromosome X"/>
</dbReference>
<dbReference type="PANTHER" id="PTHR11799">
    <property type="entry name" value="PARAOXONASE"/>
    <property type="match status" value="1"/>
</dbReference>
<feature type="binding site" evidence="5">
    <location>
        <position position="110"/>
    </location>
    <ligand>
        <name>Ca(2+)</name>
        <dbReference type="ChEBI" id="CHEBI:29108"/>
        <label>1</label>
        <note>catalytic</note>
    </ligand>
</feature>
<evidence type="ECO:0000256" key="5">
    <source>
        <dbReference type="PIRSR" id="PIRSR602640-2"/>
    </source>
</evidence>
<comment type="cofactor">
    <cofactor evidence="5">
        <name>Ca(2+)</name>
        <dbReference type="ChEBI" id="CHEBI:29108"/>
    </cofactor>
    <text evidence="5">Binds 2 calcium ions per subunit.</text>
</comment>
<sequence>MLQLSPFASNCLFFTSFAIVTTLFGKLLLHIDINKRTYNHVPGECGVIPNLPGILGLTTSTTGRLYMTTNSKDINTDQTHLFTFYSDNRTAREIEIRGGPPKWRLTPGALSINSETSNPNVFVHNKRTNNIDVFETNEQNDAWQYRKTFKDEQFEGLTDISAAGLNSFFFVKSSIFGTNFALNIIERVVPIPTGYIYFVSGNNIQQISRVSFPTGIVYDSVKKSIFVTSSTRNSIYRMKVQVKNGIEIVSSKEYDLGCSPSSIWKDFDGSFLITCHPVKFRYLLSLFNVITSSPSLILRVAVPTDKDKPLTITQLYSNDGATISNANVTVRAGRSLLISDGTKILNCHL</sequence>
<evidence type="ECO:0000256" key="6">
    <source>
        <dbReference type="SAM" id="Phobius"/>
    </source>
</evidence>
<dbReference type="STRING" id="6239.K11E4.3.1"/>
<keyword evidence="2" id="KW-0378">Hydrolase</keyword>
<dbReference type="KEGG" id="cel:CELE_K11E4.3"/>
<keyword evidence="3" id="KW-1015">Disulfide bond</keyword>
<dbReference type="CTD" id="187297"/>
<dbReference type="OMA" id="LYMTTNS"/>
<comment type="similarity">
    <text evidence="1">Belongs to the paraoxonase family.</text>
</comment>
<dbReference type="SMR" id="Q21427"/>
<dbReference type="WormBase" id="K11E4.3">
    <property type="protein sequence ID" value="CE44204"/>
    <property type="gene ID" value="WBGene00010775"/>
    <property type="gene designation" value="poml-1"/>
</dbReference>
<dbReference type="PANTHER" id="PTHR11799:SF1">
    <property type="entry name" value="PON (PARAOXONASE) AND MEC-6 LIKE"/>
    <property type="match status" value="1"/>
</dbReference>
<dbReference type="Pfam" id="PF01731">
    <property type="entry name" value="Arylesterase"/>
    <property type="match status" value="1"/>
</dbReference>
<dbReference type="RefSeq" id="NP_510296.2">
    <property type="nucleotide sequence ID" value="NM_077895.4"/>
</dbReference>
<dbReference type="PaxDb" id="6239-K11E4.3"/>
<dbReference type="InParanoid" id="Q21427"/>
<keyword evidence="4" id="KW-0325">Glycoprotein</keyword>
<keyword evidence="6" id="KW-0472">Membrane</keyword>
<reference evidence="7 8" key="1">
    <citation type="journal article" date="1998" name="Science">
        <title>Genome sequence of the nematode C. elegans: a platform for investigating biology.</title>
        <authorList>
            <consortium name="The C. elegans sequencing consortium"/>
            <person name="Sulson J.E."/>
            <person name="Waterston R."/>
        </authorList>
    </citation>
    <scope>NUCLEOTIDE SEQUENCE [LARGE SCALE GENOMIC DNA]</scope>
    <source>
        <strain evidence="7 8">Bristol N2</strain>
    </source>
</reference>
<dbReference type="GO" id="GO:0044183">
    <property type="term" value="F:protein folding chaperone"/>
    <property type="evidence" value="ECO:0000315"/>
    <property type="project" value="WormBase"/>
</dbReference>
<evidence type="ECO:0000313" key="9">
    <source>
        <dbReference type="WormBase" id="K11E4.3"/>
    </source>
</evidence>
<dbReference type="GO" id="GO:0004064">
    <property type="term" value="F:arylesterase activity"/>
    <property type="evidence" value="ECO:0007669"/>
    <property type="project" value="InterPro"/>
</dbReference>
<dbReference type="Gene3D" id="2.120.10.30">
    <property type="entry name" value="TolB, C-terminal domain"/>
    <property type="match status" value="1"/>
</dbReference>
<evidence type="ECO:0000256" key="4">
    <source>
        <dbReference type="ARBA" id="ARBA00023180"/>
    </source>
</evidence>
<dbReference type="FunCoup" id="Q21427">
    <property type="interactions" value="3"/>
</dbReference>
<evidence type="ECO:0000256" key="3">
    <source>
        <dbReference type="ARBA" id="ARBA00023157"/>
    </source>
</evidence>
<dbReference type="EMBL" id="BX284606">
    <property type="protein sequence ID" value="CAA94156.2"/>
    <property type="molecule type" value="Genomic_DNA"/>
</dbReference>
<evidence type="ECO:0000313" key="7">
    <source>
        <dbReference type="EMBL" id="CAA94156.2"/>
    </source>
</evidence>
<evidence type="ECO:0000313" key="8">
    <source>
        <dbReference type="Proteomes" id="UP000001940"/>
    </source>
</evidence>
<dbReference type="Reactome" id="R-CEL-2142688">
    <property type="pathway name" value="Synthesis of 5-eicosatetraenoic acids"/>
</dbReference>
<organism evidence="7 8">
    <name type="scientific">Caenorhabditis elegans</name>
    <dbReference type="NCBI Taxonomy" id="6239"/>
    <lineage>
        <taxon>Eukaryota</taxon>
        <taxon>Metazoa</taxon>
        <taxon>Ecdysozoa</taxon>
        <taxon>Nematoda</taxon>
        <taxon>Chromadorea</taxon>
        <taxon>Rhabditida</taxon>
        <taxon>Rhabditina</taxon>
        <taxon>Rhabditomorpha</taxon>
        <taxon>Rhabditoidea</taxon>
        <taxon>Rhabditidae</taxon>
        <taxon>Peloderinae</taxon>
        <taxon>Caenorhabditis</taxon>
    </lineage>
</organism>
<protein>
    <submittedName>
        <fullName evidence="7">PON (Paraoxonase) and MEC-6 Like</fullName>
    </submittedName>
</protein>